<proteinExistence type="predicted"/>
<gene>
    <name evidence="2" type="ORF">DFQ27_003032</name>
</gene>
<feature type="compositionally biased region" description="Low complexity" evidence="1">
    <location>
        <begin position="697"/>
        <end position="713"/>
    </location>
</feature>
<dbReference type="OrthoDB" id="2433877at2759"/>
<protein>
    <submittedName>
        <fullName evidence="2">Uncharacterized protein</fullName>
    </submittedName>
</protein>
<dbReference type="SUPFAM" id="SSF52058">
    <property type="entry name" value="L domain-like"/>
    <property type="match status" value="1"/>
</dbReference>
<dbReference type="EMBL" id="JAAAJB010000022">
    <property type="protein sequence ID" value="KAG0269569.1"/>
    <property type="molecule type" value="Genomic_DNA"/>
</dbReference>
<name>A0A9P6UCT9_9FUNG</name>
<evidence type="ECO:0000313" key="3">
    <source>
        <dbReference type="Proteomes" id="UP000807716"/>
    </source>
</evidence>
<evidence type="ECO:0000256" key="1">
    <source>
        <dbReference type="SAM" id="MobiDB-lite"/>
    </source>
</evidence>
<dbReference type="Gene3D" id="3.80.10.10">
    <property type="entry name" value="Ribonuclease Inhibitor"/>
    <property type="match status" value="1"/>
</dbReference>
<dbReference type="InterPro" id="IPR032675">
    <property type="entry name" value="LRR_dom_sf"/>
</dbReference>
<organism evidence="2 3">
    <name type="scientific">Actinomortierella ambigua</name>
    <dbReference type="NCBI Taxonomy" id="1343610"/>
    <lineage>
        <taxon>Eukaryota</taxon>
        <taxon>Fungi</taxon>
        <taxon>Fungi incertae sedis</taxon>
        <taxon>Mucoromycota</taxon>
        <taxon>Mortierellomycotina</taxon>
        <taxon>Mortierellomycetes</taxon>
        <taxon>Mortierellales</taxon>
        <taxon>Mortierellaceae</taxon>
        <taxon>Actinomortierella</taxon>
    </lineage>
</organism>
<feature type="compositionally biased region" description="Acidic residues" evidence="1">
    <location>
        <begin position="220"/>
        <end position="232"/>
    </location>
</feature>
<keyword evidence="3" id="KW-1185">Reference proteome</keyword>
<accession>A0A9P6UCT9</accession>
<dbReference type="GO" id="GO:0031146">
    <property type="term" value="P:SCF-dependent proteasomal ubiquitin-dependent protein catabolic process"/>
    <property type="evidence" value="ECO:0007669"/>
    <property type="project" value="TreeGrafter"/>
</dbReference>
<sequence>MPPTHHNHHHPPILLASSSPSKCPEGRILDLNQSTIQELSLTRWPASCYGDLLQSILTLSHLRRLELADWGQVNGRAIRLILESCPQLESLLLPMNTMTPEVTTFWELTSTVSTWKFEAEPASEWLDGGAGGGGGGTVGIQAFNGSSSSSLSLSSSSSSTAALLQQITQQQPLRTRIEQLCLDRSAISMDLVLNLASVCPDLKELSLEETYGLGFIEATSESEAEDEEEESSEASVFTQSDDESETDDNDQGHDAFNQSTDQEMEESAEYQQDDAEEMSNMSLTPNTPNLASLGDFQQPLSHNAIDATPVLNEDFFEEYEADGAEDNADAQGGVQGNDLLLFLDRLNATCPKIHSFNFNECSSDRLDDFFMVSLIFLWGTSELRSIKARNVGIGSPMFFRSLAHTCSSTLTCLDLSMDLSYGGGMGGGGNGGGGSGGASAGQLGASSMAPLTNQSNTMASEPKRVFDVMILFHTFSALVFLDLRGVTLRTRWITSKPWACTRLKTLRISVESSGKVHDRQIYGQLGRLTMLQELVLTRVVKMPAQEAPVLSPMSFTRSPAQTVRTPLSLAEPSNTMAHDPYPSLDLSLDAGLDDLGQLVLLQKLDIRELGRHCLMNAAELEWLTPRWPSLQILEGLQDLSLEEEAEEEEVEVMRLALFQHRRPTIKIDLEHGKSRRQRKARGQDRTQPNDGDAAYSNNIHDNNNNNGNNNNNNDIDDAAEPDRPGGRCSRELMYESLRPRGGRSPSPLRTWY</sequence>
<dbReference type="Proteomes" id="UP000807716">
    <property type="component" value="Unassembled WGS sequence"/>
</dbReference>
<dbReference type="AlphaFoldDB" id="A0A9P6UCT9"/>
<dbReference type="PANTHER" id="PTHR13318">
    <property type="entry name" value="PARTNER OF PAIRED, ISOFORM B-RELATED"/>
    <property type="match status" value="1"/>
</dbReference>
<feature type="compositionally biased region" description="Basic residues" evidence="1">
    <location>
        <begin position="1"/>
        <end position="11"/>
    </location>
</feature>
<feature type="compositionally biased region" description="Acidic residues" evidence="1">
    <location>
        <begin position="240"/>
        <end position="249"/>
    </location>
</feature>
<evidence type="ECO:0000313" key="2">
    <source>
        <dbReference type="EMBL" id="KAG0269569.1"/>
    </source>
</evidence>
<reference evidence="2" key="1">
    <citation type="journal article" date="2020" name="Fungal Divers.">
        <title>Resolving the Mortierellaceae phylogeny through synthesis of multi-gene phylogenetics and phylogenomics.</title>
        <authorList>
            <person name="Vandepol N."/>
            <person name="Liber J."/>
            <person name="Desiro A."/>
            <person name="Na H."/>
            <person name="Kennedy M."/>
            <person name="Barry K."/>
            <person name="Grigoriev I.V."/>
            <person name="Miller A.N."/>
            <person name="O'Donnell K."/>
            <person name="Stajich J.E."/>
            <person name="Bonito G."/>
        </authorList>
    </citation>
    <scope>NUCLEOTIDE SEQUENCE</scope>
    <source>
        <strain evidence="2">BC1065</strain>
    </source>
</reference>
<feature type="region of interest" description="Disordered" evidence="1">
    <location>
        <begin position="667"/>
        <end position="728"/>
    </location>
</feature>
<comment type="caution">
    <text evidence="2">The sequence shown here is derived from an EMBL/GenBank/DDBJ whole genome shotgun (WGS) entry which is preliminary data.</text>
</comment>
<feature type="compositionally biased region" description="Polar residues" evidence="1">
    <location>
        <begin position="279"/>
        <end position="290"/>
    </location>
</feature>
<feature type="region of interest" description="Disordered" evidence="1">
    <location>
        <begin position="218"/>
        <end position="296"/>
    </location>
</feature>
<dbReference type="GO" id="GO:0019005">
    <property type="term" value="C:SCF ubiquitin ligase complex"/>
    <property type="evidence" value="ECO:0007669"/>
    <property type="project" value="TreeGrafter"/>
</dbReference>
<feature type="region of interest" description="Disordered" evidence="1">
    <location>
        <begin position="1"/>
        <end position="20"/>
    </location>
</feature>
<feature type="compositionally biased region" description="Acidic residues" evidence="1">
    <location>
        <begin position="262"/>
        <end position="277"/>
    </location>
</feature>